<name>A0A8J4B9Q9_9CHLO</name>
<reference evidence="2" key="1">
    <citation type="journal article" date="2021" name="Proc. Natl. Acad. Sci. U.S.A.">
        <title>Three genomes in the algal genus Volvox reveal the fate of a haploid sex-determining region after a transition to homothallism.</title>
        <authorList>
            <person name="Yamamoto K."/>
            <person name="Hamaji T."/>
            <person name="Kawai-Toyooka H."/>
            <person name="Matsuzaki R."/>
            <person name="Takahashi F."/>
            <person name="Nishimura Y."/>
            <person name="Kawachi M."/>
            <person name="Noguchi H."/>
            <person name="Minakuchi Y."/>
            <person name="Umen J.G."/>
            <person name="Toyoda A."/>
            <person name="Nozaki H."/>
        </authorList>
    </citation>
    <scope>NUCLEOTIDE SEQUENCE</scope>
    <source>
        <strain evidence="2">NIES-3780</strain>
    </source>
</reference>
<feature type="non-terminal residue" evidence="2">
    <location>
        <position position="699"/>
    </location>
</feature>
<feature type="compositionally biased region" description="Pro residues" evidence="1">
    <location>
        <begin position="179"/>
        <end position="194"/>
    </location>
</feature>
<feature type="compositionally biased region" description="Low complexity" evidence="1">
    <location>
        <begin position="199"/>
        <end position="222"/>
    </location>
</feature>
<dbReference type="Proteomes" id="UP000747399">
    <property type="component" value="Unassembled WGS sequence"/>
</dbReference>
<feature type="region of interest" description="Disordered" evidence="1">
    <location>
        <begin position="645"/>
        <end position="679"/>
    </location>
</feature>
<dbReference type="EMBL" id="BNCO01000026">
    <property type="protein sequence ID" value="GIL57049.1"/>
    <property type="molecule type" value="Genomic_DNA"/>
</dbReference>
<gene>
    <name evidence="2" type="ORF">Vafri_12183</name>
</gene>
<feature type="compositionally biased region" description="Polar residues" evidence="1">
    <location>
        <begin position="378"/>
        <end position="389"/>
    </location>
</feature>
<dbReference type="AlphaFoldDB" id="A0A8J4B9Q9"/>
<evidence type="ECO:0000313" key="2">
    <source>
        <dbReference type="EMBL" id="GIL57049.1"/>
    </source>
</evidence>
<feature type="compositionally biased region" description="Polar residues" evidence="1">
    <location>
        <begin position="490"/>
        <end position="501"/>
    </location>
</feature>
<organism evidence="2 3">
    <name type="scientific">Volvox africanus</name>
    <dbReference type="NCBI Taxonomy" id="51714"/>
    <lineage>
        <taxon>Eukaryota</taxon>
        <taxon>Viridiplantae</taxon>
        <taxon>Chlorophyta</taxon>
        <taxon>core chlorophytes</taxon>
        <taxon>Chlorophyceae</taxon>
        <taxon>CS clade</taxon>
        <taxon>Chlamydomonadales</taxon>
        <taxon>Volvocaceae</taxon>
        <taxon>Volvox</taxon>
    </lineage>
</organism>
<comment type="caution">
    <text evidence="2">The sequence shown here is derived from an EMBL/GenBank/DDBJ whole genome shotgun (WGS) entry which is preliminary data.</text>
</comment>
<keyword evidence="3" id="KW-1185">Reference proteome</keyword>
<feature type="region of interest" description="Disordered" evidence="1">
    <location>
        <begin position="378"/>
        <end position="397"/>
    </location>
</feature>
<feature type="non-terminal residue" evidence="2">
    <location>
        <position position="1"/>
    </location>
</feature>
<evidence type="ECO:0000256" key="1">
    <source>
        <dbReference type="SAM" id="MobiDB-lite"/>
    </source>
</evidence>
<feature type="region of interest" description="Disordered" evidence="1">
    <location>
        <begin position="485"/>
        <end position="508"/>
    </location>
</feature>
<proteinExistence type="predicted"/>
<sequence length="699" mass="72114">YSDLAAMGGSSAFDGSQGPAAAAKSCTVTAAPQQTSTGFANAAASTTATVMAAAMAAGLTQAPGGEALAHTEFEAAIASAGLLPGQFPGLKPPVPRRSGGVRDGGGGCRSWHWHGASLYQQHALPRQRSGSPAAAALAPAFNGGSGSSSLCVESLLAGPLVAEGEAERLYHRSLSAPVSSPPLLAPRQGLPPPVSIDTQQLLRPQQQQPQQGYSSQPQQLYHYRQHPPPMPQPQHRLSQEWSAGTGSAAAAAAVATRGGLIQNPLGWVGADAADQLTSAGEGAVDCRFPEPRCAQPLRPLLPTPLPQPQLQYPNQQHLAQPGQTGRVCAEPLLSLLPQQQELCHVRGLERYLEAEQPAEQKIPDPEYAVDSRCSLTSVPRNLSSTSEPNAAQWDTGDGDKRHIWRRLLSGGSGAMRALLNSLQGQLAGLRSRGTGAFLTGWSDPWGSDDHTGTCGADALAAVAVPSASDSEAMVSARDGCFDSDDGGASDSYQSGKGSSDRASAACGGNSVMNGTGGAGGSGRGGGEGGPRAESSYLAMRCQAAPCASLAQVKVGNRARVGRALSGCRKGSGGVGETAGDGGEASIGGRWWRRMAANGWRHPAVPIAETEGLASAENLDLDVRNRVCGKGREHEVEWQKPGYQWADGESGGDDGIPPSLQLQLGQRPPPPPGSSELPLELPLPLQWLTADQLADCGLNP</sequence>
<feature type="region of interest" description="Disordered" evidence="1">
    <location>
        <begin position="177"/>
        <end position="244"/>
    </location>
</feature>
<evidence type="ECO:0000313" key="3">
    <source>
        <dbReference type="Proteomes" id="UP000747399"/>
    </source>
</evidence>
<protein>
    <submittedName>
        <fullName evidence="2">Uncharacterized protein</fullName>
    </submittedName>
</protein>
<accession>A0A8J4B9Q9</accession>
<feature type="compositionally biased region" description="Low complexity" evidence="1">
    <location>
        <begin position="656"/>
        <end position="665"/>
    </location>
</feature>